<gene>
    <name evidence="1" type="ORF">QF035_010190</name>
</gene>
<comment type="caution">
    <text evidence="1">The sequence shown here is derived from an EMBL/GenBank/DDBJ whole genome shotgun (WGS) entry which is preliminary data.</text>
</comment>
<name>A0ABU0T9W5_9ACTN</name>
<reference evidence="1 2" key="1">
    <citation type="submission" date="2023-07" db="EMBL/GenBank/DDBJ databases">
        <title>Comparative genomics of wheat-associated soil bacteria to identify genetic determinants of phenazine resistance.</title>
        <authorList>
            <person name="Mouncey N."/>
        </authorList>
    </citation>
    <scope>NUCLEOTIDE SEQUENCE [LARGE SCALE GENOMIC DNA]</scope>
    <source>
        <strain evidence="1 2">V2I4</strain>
    </source>
</reference>
<evidence type="ECO:0000313" key="2">
    <source>
        <dbReference type="Proteomes" id="UP001230328"/>
    </source>
</evidence>
<protein>
    <submittedName>
        <fullName evidence="1">Uncharacterized protein</fullName>
    </submittedName>
</protein>
<evidence type="ECO:0000313" key="1">
    <source>
        <dbReference type="EMBL" id="MDQ1032608.1"/>
    </source>
</evidence>
<organism evidence="1 2">
    <name type="scientific">Streptomyces umbrinus</name>
    <dbReference type="NCBI Taxonomy" id="67370"/>
    <lineage>
        <taxon>Bacteria</taxon>
        <taxon>Bacillati</taxon>
        <taxon>Actinomycetota</taxon>
        <taxon>Actinomycetes</taxon>
        <taxon>Kitasatosporales</taxon>
        <taxon>Streptomycetaceae</taxon>
        <taxon>Streptomyces</taxon>
        <taxon>Streptomyces phaeochromogenes group</taxon>
    </lineage>
</organism>
<sequence>MTGPTITIKASGTGSHPCAVPGVQTRREAVGGTAARWRVIRERISLVGPGGAGGDECPLGVAKARPPMEALPHRALPFADDRSRRTQWSRITSTARPRPTDRTFSGTHLRGGPDMHACLSRPARSCGHDRVVRETVVLPGNDFGRAVVMAAATQEAPTQRCGSVALLEGWVLGVHEGDASRSALRDRGEHGRRADRLRGRWSWRRRRAGVWVRLGGGPRRDSIPGRT</sequence>
<accession>A0ABU0T9W5</accession>
<keyword evidence="2" id="KW-1185">Reference proteome</keyword>
<dbReference type="Proteomes" id="UP001230328">
    <property type="component" value="Unassembled WGS sequence"/>
</dbReference>
<dbReference type="EMBL" id="JAUSZI010000002">
    <property type="protein sequence ID" value="MDQ1032608.1"/>
    <property type="molecule type" value="Genomic_DNA"/>
</dbReference>
<proteinExistence type="predicted"/>